<accession>A0A9N8LIA9</accession>
<protein>
    <recommendedName>
        <fullName evidence="7">TECPR1-like DysF domain-containing protein</fullName>
    </recommendedName>
</protein>
<evidence type="ECO:0000259" key="7">
    <source>
        <dbReference type="Pfam" id="PF06398"/>
    </source>
</evidence>
<feature type="region of interest" description="Disordered" evidence="5">
    <location>
        <begin position="463"/>
        <end position="506"/>
    </location>
</feature>
<evidence type="ECO:0000313" key="9">
    <source>
        <dbReference type="Proteomes" id="UP000836404"/>
    </source>
</evidence>
<evidence type="ECO:0000256" key="3">
    <source>
        <dbReference type="ARBA" id="ARBA00022989"/>
    </source>
</evidence>
<keyword evidence="3 6" id="KW-1133">Transmembrane helix</keyword>
<feature type="region of interest" description="Disordered" evidence="5">
    <location>
        <begin position="354"/>
        <end position="403"/>
    </location>
</feature>
<feature type="transmembrane region" description="Helical" evidence="6">
    <location>
        <begin position="97"/>
        <end position="122"/>
    </location>
</feature>
<evidence type="ECO:0000256" key="1">
    <source>
        <dbReference type="ARBA" id="ARBA00004141"/>
    </source>
</evidence>
<organism evidence="8 9">
    <name type="scientific">Tilletia laevis</name>
    <dbReference type="NCBI Taxonomy" id="157183"/>
    <lineage>
        <taxon>Eukaryota</taxon>
        <taxon>Fungi</taxon>
        <taxon>Dikarya</taxon>
        <taxon>Basidiomycota</taxon>
        <taxon>Ustilaginomycotina</taxon>
        <taxon>Exobasidiomycetes</taxon>
        <taxon>Tilletiales</taxon>
        <taxon>Tilletiaceae</taxon>
        <taxon>Tilletia</taxon>
    </lineage>
</organism>
<evidence type="ECO:0000256" key="4">
    <source>
        <dbReference type="ARBA" id="ARBA00023136"/>
    </source>
</evidence>
<name>A0A9N8LIA9_9BASI</name>
<evidence type="ECO:0000256" key="6">
    <source>
        <dbReference type="SAM" id="Phobius"/>
    </source>
</evidence>
<dbReference type="EMBL" id="CAJHJF010001229">
    <property type="protein sequence ID" value="CAD6913457.1"/>
    <property type="molecule type" value="Genomic_DNA"/>
</dbReference>
<dbReference type="GO" id="GO:0005778">
    <property type="term" value="C:peroxisomal membrane"/>
    <property type="evidence" value="ECO:0007669"/>
    <property type="project" value="TreeGrafter"/>
</dbReference>
<feature type="transmembrane region" description="Helical" evidence="6">
    <location>
        <begin position="238"/>
        <end position="258"/>
    </location>
</feature>
<evidence type="ECO:0000313" key="8">
    <source>
        <dbReference type="EMBL" id="CAD6913457.1"/>
    </source>
</evidence>
<dbReference type="PANTHER" id="PTHR28304">
    <property type="entry name" value="PEROXISOMAL MEMBRANE PROTEIN PEX29"/>
    <property type="match status" value="1"/>
</dbReference>
<dbReference type="InterPro" id="IPR010482">
    <property type="entry name" value="TECPR1-like_DysF"/>
</dbReference>
<keyword evidence="9" id="KW-1185">Reference proteome</keyword>
<feature type="domain" description="TECPR1-like DysF" evidence="7">
    <location>
        <begin position="53"/>
        <end position="343"/>
    </location>
</feature>
<keyword evidence="2 6" id="KW-0812">Transmembrane</keyword>
<gene>
    <name evidence="8" type="ORF">JKILLFL_G3524</name>
</gene>
<sequence>MASVSGQSTSGASQRSTASRMAGASISSYALEALLSISAAPPRLPTQKRKPGLSLPAITMNLRAFTQKSGPVFWFQDNVEATLAWDDPAWTVFVMGVYALVVMYPLRLIPAGAPAILVYILILTHNKRFPGFPRAQALAASSDGASKPAASTKKATGPAPALSAVISPADAFVIATEEPARHPPSEYKAQAPIVPELPHEGSLQYYENVRDIQNLMAMVALGYDEISPIMPYINWSSYSFTLVLMQLAIVATVAMFFLGPYLPLQPVLLVGGEALFILTHPYFHPVATTIARKAAESEEGRLLARKNRAILSKVQELIDLDRLSDETWERGWKVVEMYENQRWMPLSSTASHRVTSASDSHSAPEGTWSGHHLRQGDRRPWTKGQDGWTAAEGRAGASSGGAGWSVDVSSKVEMSPGQGWSWVDGDDWRIDWVGAWSELGADEEGFVYTDSSWQRPAPVPYGHPHAIPEPTYDSFDDDERSTEAGDDAASEKTVGGGGGQHAPRNTRFSKRRALYDALAGVGLVSSSASAAETAAGVALGPARAETRRRRWLRRAVRVA</sequence>
<reference evidence="8 9" key="1">
    <citation type="submission" date="2020-10" db="EMBL/GenBank/DDBJ databases">
        <authorList>
            <person name="Sedaghatjoo S."/>
        </authorList>
    </citation>
    <scope>NUCLEOTIDE SEQUENCE [LARGE SCALE GENOMIC DNA]</scope>
    <source>
        <strain evidence="8 9">LLFL</strain>
    </source>
</reference>
<dbReference type="PANTHER" id="PTHR28304:SF2">
    <property type="entry name" value="PEROXISOMAL MEMBRANE PROTEIN PEX29"/>
    <property type="match status" value="1"/>
</dbReference>
<proteinExistence type="predicted"/>
<feature type="compositionally biased region" description="Acidic residues" evidence="5">
    <location>
        <begin position="474"/>
        <end position="488"/>
    </location>
</feature>
<dbReference type="Proteomes" id="UP000836404">
    <property type="component" value="Unassembled WGS sequence"/>
</dbReference>
<keyword evidence="4 6" id="KW-0472">Membrane</keyword>
<dbReference type="Pfam" id="PF06398">
    <property type="entry name" value="Pex24p"/>
    <property type="match status" value="1"/>
</dbReference>
<dbReference type="OrthoDB" id="74314at2759"/>
<dbReference type="InterPro" id="IPR052816">
    <property type="entry name" value="Peroxisomal_Membrane_PEX28-32"/>
</dbReference>
<comment type="subcellular location">
    <subcellularLocation>
        <location evidence="1">Membrane</location>
        <topology evidence="1">Multi-pass membrane protein</topology>
    </subcellularLocation>
</comment>
<evidence type="ECO:0000256" key="5">
    <source>
        <dbReference type="SAM" id="MobiDB-lite"/>
    </source>
</evidence>
<dbReference type="GO" id="GO:0007031">
    <property type="term" value="P:peroxisome organization"/>
    <property type="evidence" value="ECO:0007669"/>
    <property type="project" value="UniProtKB-ARBA"/>
</dbReference>
<comment type="caution">
    <text evidence="8">The sequence shown here is derived from an EMBL/GenBank/DDBJ whole genome shotgun (WGS) entry which is preliminary data.</text>
</comment>
<dbReference type="AlphaFoldDB" id="A0A9N8LIA9"/>
<evidence type="ECO:0000256" key="2">
    <source>
        <dbReference type="ARBA" id="ARBA00022692"/>
    </source>
</evidence>